<feature type="repeat" description="ANK" evidence="1">
    <location>
        <begin position="280"/>
        <end position="312"/>
    </location>
</feature>
<dbReference type="EMBL" id="JAPFRF010000003">
    <property type="protein sequence ID" value="KAJ7338894.1"/>
    <property type="molecule type" value="Genomic_DNA"/>
</dbReference>
<evidence type="ECO:0000256" key="1">
    <source>
        <dbReference type="PROSITE-ProRule" id="PRU00023"/>
    </source>
</evidence>
<proteinExistence type="predicted"/>
<evidence type="ECO:0000313" key="3">
    <source>
        <dbReference type="Proteomes" id="UP001142489"/>
    </source>
</evidence>
<dbReference type="SUPFAM" id="SSF48403">
    <property type="entry name" value="Ankyrin repeat"/>
    <property type="match status" value="1"/>
</dbReference>
<dbReference type="PROSITE" id="PS50088">
    <property type="entry name" value="ANK_REPEAT"/>
    <property type="match status" value="1"/>
</dbReference>
<dbReference type="Proteomes" id="UP001142489">
    <property type="component" value="Unassembled WGS sequence"/>
</dbReference>
<dbReference type="Gene3D" id="1.25.40.20">
    <property type="entry name" value="Ankyrin repeat-containing domain"/>
    <property type="match status" value="1"/>
</dbReference>
<dbReference type="PANTHER" id="PTHR16058:SF4">
    <property type="entry name" value="DOUBLE ZINC RIBBON AND ANKYRIN REPEAT-CONTAINING PROTEIN 1"/>
    <property type="match status" value="1"/>
</dbReference>
<dbReference type="GO" id="GO:0042462">
    <property type="term" value="P:eye photoreceptor cell development"/>
    <property type="evidence" value="ECO:0007669"/>
    <property type="project" value="TreeGrafter"/>
</dbReference>
<dbReference type="InterPro" id="IPR036770">
    <property type="entry name" value="Ankyrin_rpt-contain_sf"/>
</dbReference>
<accession>A0A9Q0Y2H9</accession>
<dbReference type="InterPro" id="IPR052481">
    <property type="entry name" value="DZAN1"/>
</dbReference>
<dbReference type="SMART" id="SM00248">
    <property type="entry name" value="ANK"/>
    <property type="match status" value="3"/>
</dbReference>
<name>A0A9Q0Y2H9_9SAUR</name>
<keyword evidence="1" id="KW-0040">ANK repeat</keyword>
<keyword evidence="3" id="KW-1185">Reference proteome</keyword>
<evidence type="ECO:0000313" key="2">
    <source>
        <dbReference type="EMBL" id="KAJ7338894.1"/>
    </source>
</evidence>
<gene>
    <name evidence="2" type="ORF">JRQ81_012796</name>
</gene>
<dbReference type="PANTHER" id="PTHR16058">
    <property type="entry name" value="DOUBLE ZINC RIBBON AND ANKYRIN REPEAT-CONTAINING PROTEIN 1"/>
    <property type="match status" value="1"/>
</dbReference>
<protein>
    <recommendedName>
        <fullName evidence="4">Double zinc ribbon and ankyrin repeat domains 1</fullName>
    </recommendedName>
</protein>
<comment type="caution">
    <text evidence="2">The sequence shown here is derived from an EMBL/GenBank/DDBJ whole genome shotgun (WGS) entry which is preliminary data.</text>
</comment>
<feature type="non-terminal residue" evidence="2">
    <location>
        <position position="407"/>
    </location>
</feature>
<sequence>PGLFPGHFTCFKCYARSYPHDLLCGTCGVFIEPSFRQGTDDILLNTGDGFEISKNDSLQNWQQSTNSLPTPRASLVEKKEQGTETTGLYYPSSRLLEKKECELVSQRGKQNKVHDHKPLLTAISPGRGYWRKQLDHICAHLRSYTQNNLTFRTSIGEPHMGKLISATVHEDGYQVSLHLNYALAVNKDILPSKPVTFDSHDLNLNGRMELSENQANLENGVCQRTSTPNKEVRRIIKTKERLTIESRQLLKEVGPQGQGQPSLIEQLIDEGADPNSTNNDDQPALILAVLNKHHEAIPVLVQKGADIDHQSGPEDNTALHEAVLLGMEGWECIEALLGCNGDIKKKNSRGLSSSDLALKSGCEEIVSLFARTCGVNVCVTHDPLFEEQGYGTQCLSSFYNCPPTSYL</sequence>
<dbReference type="AlphaFoldDB" id="A0A9Q0Y2H9"/>
<dbReference type="OrthoDB" id="10033229at2759"/>
<evidence type="ECO:0008006" key="4">
    <source>
        <dbReference type="Google" id="ProtNLM"/>
    </source>
</evidence>
<dbReference type="Pfam" id="PF12796">
    <property type="entry name" value="Ank_2"/>
    <property type="match status" value="1"/>
</dbReference>
<dbReference type="InterPro" id="IPR002110">
    <property type="entry name" value="Ankyrin_rpt"/>
</dbReference>
<reference evidence="2" key="1">
    <citation type="journal article" date="2023" name="DNA Res.">
        <title>Chromosome-level genome assembly of Phrynocephalus forsythii using third-generation DNA sequencing and Hi-C analysis.</title>
        <authorList>
            <person name="Qi Y."/>
            <person name="Zhao W."/>
            <person name="Zhao Y."/>
            <person name="Niu C."/>
            <person name="Cao S."/>
            <person name="Zhang Y."/>
        </authorList>
    </citation>
    <scope>NUCLEOTIDE SEQUENCE</scope>
    <source>
        <tissue evidence="2">Muscle</tissue>
    </source>
</reference>
<organism evidence="2 3">
    <name type="scientific">Phrynocephalus forsythii</name>
    <dbReference type="NCBI Taxonomy" id="171643"/>
    <lineage>
        <taxon>Eukaryota</taxon>
        <taxon>Metazoa</taxon>
        <taxon>Chordata</taxon>
        <taxon>Craniata</taxon>
        <taxon>Vertebrata</taxon>
        <taxon>Euteleostomi</taxon>
        <taxon>Lepidosauria</taxon>
        <taxon>Squamata</taxon>
        <taxon>Bifurcata</taxon>
        <taxon>Unidentata</taxon>
        <taxon>Episquamata</taxon>
        <taxon>Toxicofera</taxon>
        <taxon>Iguania</taxon>
        <taxon>Acrodonta</taxon>
        <taxon>Agamidae</taxon>
        <taxon>Agaminae</taxon>
        <taxon>Phrynocephalus</taxon>
    </lineage>
</organism>